<keyword evidence="9 13" id="KW-1133">Transmembrane helix</keyword>
<sequence>MNIVEKYPSYLLTVLLKSIKIHIDNYLCEMGDIVKKVDLTKGSVVRVLLALAIPIMGSSLLQFAYNIVDMFWVGGLGKDAVASVGSSSFFVGLGYAINACIVIGTGIKVAYSIGENKEIEAKEYIQTSMLLNLLLGGMYALFLVFVGPYLIGFLGIGDQVIEKQAYGYLLGSAPMLFFAFFNATFSRIFSSLGQTKSALQISIVGIVLNMILDPIFIYSFKWGVLGAALATLVAQMIMFFLYMKIGGKWFEFHWKKAFHSERIKAIVNLGWAVAFQRILFTLINILLAKLIAKFGPEAIAAQKIGLQIESVTYMVTGGLNGAVASFTGQNYGAHYYKRIKKGYQVAIGLSISYAVLTTTLFMIFAIPMANIFVKDATTIQMTSVYLQIIAYSQLFNAIEMVSNGWFTGIQKPQIPATISILFTALRLPMAWLLVIPLGLEGIWWSISISTLLKGSILYFCYKHYQGKLKEQEI</sequence>
<feature type="transmembrane region" description="Helical" evidence="13">
    <location>
        <begin position="345"/>
        <end position="372"/>
    </location>
</feature>
<dbReference type="NCBIfam" id="TIGR00797">
    <property type="entry name" value="matE"/>
    <property type="match status" value="1"/>
</dbReference>
<dbReference type="GO" id="GO:0005886">
    <property type="term" value="C:plasma membrane"/>
    <property type="evidence" value="ECO:0007669"/>
    <property type="project" value="UniProtKB-SubCell"/>
</dbReference>
<dbReference type="eggNOG" id="COG0534">
    <property type="taxonomic scope" value="Bacteria"/>
</dbReference>
<dbReference type="InterPro" id="IPR002528">
    <property type="entry name" value="MATE_fam"/>
</dbReference>
<dbReference type="PANTHER" id="PTHR43298">
    <property type="entry name" value="MULTIDRUG RESISTANCE PROTEIN NORM-RELATED"/>
    <property type="match status" value="1"/>
</dbReference>
<dbReference type="InterPro" id="IPR048279">
    <property type="entry name" value="MdtK-like"/>
</dbReference>
<proteinExistence type="inferred from homology"/>
<evidence type="ECO:0000313" key="15">
    <source>
        <dbReference type="Proteomes" id="UP000008467"/>
    </source>
</evidence>
<feature type="transmembrane region" description="Helical" evidence="13">
    <location>
        <begin position="384"/>
        <end position="402"/>
    </location>
</feature>
<dbReference type="GO" id="GO:0015297">
    <property type="term" value="F:antiporter activity"/>
    <property type="evidence" value="ECO:0007669"/>
    <property type="project" value="UniProtKB-KW"/>
</dbReference>
<name>F2JLI9_CELLD</name>
<dbReference type="CDD" id="cd13140">
    <property type="entry name" value="MATE_like_1"/>
    <property type="match status" value="1"/>
</dbReference>
<dbReference type="PIRSF" id="PIRSF006603">
    <property type="entry name" value="DinF"/>
    <property type="match status" value="1"/>
</dbReference>
<keyword evidence="15" id="KW-1185">Reference proteome</keyword>
<dbReference type="Pfam" id="PF01554">
    <property type="entry name" value="MatE"/>
    <property type="match status" value="2"/>
</dbReference>
<comment type="subcellular location">
    <subcellularLocation>
        <location evidence="2">Cell membrane</location>
        <topology evidence="2">Multi-pass membrane protein</topology>
    </subcellularLocation>
</comment>
<comment type="similarity">
    <text evidence="3">Belongs to the multi antimicrobial extrusion (MATE) (TC 2.A.66.1) family.</text>
</comment>
<comment type="function">
    <text evidence="1">Multidrug efflux pump.</text>
</comment>
<keyword evidence="7" id="KW-1003">Cell membrane</keyword>
<evidence type="ECO:0000256" key="9">
    <source>
        <dbReference type="ARBA" id="ARBA00022989"/>
    </source>
</evidence>
<dbReference type="GO" id="GO:0006811">
    <property type="term" value="P:monoatomic ion transport"/>
    <property type="evidence" value="ECO:0007669"/>
    <property type="project" value="UniProtKB-KW"/>
</dbReference>
<keyword evidence="10" id="KW-0406">Ion transport</keyword>
<evidence type="ECO:0000256" key="5">
    <source>
        <dbReference type="ARBA" id="ARBA00022448"/>
    </source>
</evidence>
<dbReference type="Proteomes" id="UP000008467">
    <property type="component" value="Chromosome"/>
</dbReference>
<feature type="transmembrane region" description="Helical" evidence="13">
    <location>
        <begin position="441"/>
        <end position="461"/>
    </location>
</feature>
<evidence type="ECO:0000313" key="14">
    <source>
        <dbReference type="EMBL" id="ADZ83380.1"/>
    </source>
</evidence>
<feature type="transmembrane region" description="Helical" evidence="13">
    <location>
        <begin position="44"/>
        <end position="68"/>
    </location>
</feature>
<keyword evidence="8 13" id="KW-0812">Transmembrane</keyword>
<organism evidence="14 15">
    <name type="scientific">Cellulosilyticum lentocellum (strain ATCC 49066 / DSM 5427 / NCIMB 11756 / RHM5)</name>
    <name type="common">Clostridium lentocellum</name>
    <dbReference type="NCBI Taxonomy" id="642492"/>
    <lineage>
        <taxon>Bacteria</taxon>
        <taxon>Bacillati</taxon>
        <taxon>Bacillota</taxon>
        <taxon>Clostridia</taxon>
        <taxon>Lachnospirales</taxon>
        <taxon>Cellulosilyticaceae</taxon>
        <taxon>Cellulosilyticum</taxon>
    </lineage>
</organism>
<accession>F2JLI9</accession>
<evidence type="ECO:0000256" key="1">
    <source>
        <dbReference type="ARBA" id="ARBA00003408"/>
    </source>
</evidence>
<dbReference type="HOGENOM" id="CLU_012893_0_1_9"/>
<evidence type="ECO:0000256" key="10">
    <source>
        <dbReference type="ARBA" id="ARBA00023065"/>
    </source>
</evidence>
<feature type="transmembrane region" description="Helical" evidence="13">
    <location>
        <begin position="414"/>
        <end position="435"/>
    </location>
</feature>
<evidence type="ECO:0000256" key="13">
    <source>
        <dbReference type="SAM" id="Phobius"/>
    </source>
</evidence>
<evidence type="ECO:0000256" key="2">
    <source>
        <dbReference type="ARBA" id="ARBA00004651"/>
    </source>
</evidence>
<evidence type="ECO:0000256" key="7">
    <source>
        <dbReference type="ARBA" id="ARBA00022475"/>
    </source>
</evidence>
<feature type="transmembrane region" description="Helical" evidence="13">
    <location>
        <begin position="197"/>
        <end position="218"/>
    </location>
</feature>
<dbReference type="AlphaFoldDB" id="F2JLI9"/>
<feature type="transmembrane region" description="Helical" evidence="13">
    <location>
        <begin position="266"/>
        <end position="291"/>
    </location>
</feature>
<reference evidence="14 15" key="1">
    <citation type="journal article" date="2011" name="J. Bacteriol.">
        <title>Complete genome sequence of the cellulose-degrading bacterium Cellulosilyticum lentocellum.</title>
        <authorList>
            <consortium name="US DOE Joint Genome Institute"/>
            <person name="Miller D.A."/>
            <person name="Suen G."/>
            <person name="Bruce D."/>
            <person name="Copeland A."/>
            <person name="Cheng J.F."/>
            <person name="Detter C."/>
            <person name="Goodwin L.A."/>
            <person name="Han C.S."/>
            <person name="Hauser L.J."/>
            <person name="Land M.L."/>
            <person name="Lapidus A."/>
            <person name="Lucas S."/>
            <person name="Meincke L."/>
            <person name="Pitluck S."/>
            <person name="Tapia R."/>
            <person name="Teshima H."/>
            <person name="Woyke T."/>
            <person name="Fox B.G."/>
            <person name="Angert E.R."/>
            <person name="Currie C.R."/>
        </authorList>
    </citation>
    <scope>NUCLEOTIDE SEQUENCE [LARGE SCALE GENOMIC DNA]</scope>
    <source>
        <strain evidence="15">ATCC 49066 / DSM 5427 / NCIMB 11756 / RHM5</strain>
    </source>
</reference>
<protein>
    <recommendedName>
        <fullName evidence="4">Probable multidrug resistance protein NorM</fullName>
    </recommendedName>
    <alternativeName>
        <fullName evidence="12">Multidrug-efflux transporter</fullName>
    </alternativeName>
</protein>
<feature type="transmembrane region" description="Helical" evidence="13">
    <location>
        <begin position="311"/>
        <end position="333"/>
    </location>
</feature>
<evidence type="ECO:0000256" key="4">
    <source>
        <dbReference type="ARBA" id="ARBA00020268"/>
    </source>
</evidence>
<keyword evidence="11 13" id="KW-0472">Membrane</keyword>
<keyword evidence="6" id="KW-0050">Antiport</keyword>
<gene>
    <name evidence="14" type="ordered locus">Clole_1656</name>
</gene>
<evidence type="ECO:0000256" key="12">
    <source>
        <dbReference type="ARBA" id="ARBA00031636"/>
    </source>
</evidence>
<dbReference type="PANTHER" id="PTHR43298:SF2">
    <property type="entry name" value="FMN_FAD EXPORTER YEEO-RELATED"/>
    <property type="match status" value="1"/>
</dbReference>
<evidence type="ECO:0000256" key="6">
    <source>
        <dbReference type="ARBA" id="ARBA00022449"/>
    </source>
</evidence>
<evidence type="ECO:0000256" key="11">
    <source>
        <dbReference type="ARBA" id="ARBA00023136"/>
    </source>
</evidence>
<keyword evidence="5" id="KW-0813">Transport</keyword>
<dbReference type="STRING" id="642492.Clole_1656"/>
<feature type="transmembrane region" description="Helical" evidence="13">
    <location>
        <begin position="224"/>
        <end position="245"/>
    </location>
</feature>
<feature type="transmembrane region" description="Helical" evidence="13">
    <location>
        <begin position="165"/>
        <end position="185"/>
    </location>
</feature>
<dbReference type="KEGG" id="cle:Clole_1656"/>
<dbReference type="GO" id="GO:0042910">
    <property type="term" value="F:xenobiotic transmembrane transporter activity"/>
    <property type="evidence" value="ECO:0007669"/>
    <property type="project" value="InterPro"/>
</dbReference>
<dbReference type="InterPro" id="IPR050222">
    <property type="entry name" value="MATE_MdtK"/>
</dbReference>
<evidence type="ECO:0000256" key="8">
    <source>
        <dbReference type="ARBA" id="ARBA00022692"/>
    </source>
</evidence>
<evidence type="ECO:0000256" key="3">
    <source>
        <dbReference type="ARBA" id="ARBA00010199"/>
    </source>
</evidence>
<feature type="transmembrane region" description="Helical" evidence="13">
    <location>
        <begin position="131"/>
        <end position="153"/>
    </location>
</feature>
<feature type="transmembrane region" description="Helical" evidence="13">
    <location>
        <begin position="88"/>
        <end position="111"/>
    </location>
</feature>
<dbReference type="EMBL" id="CP002582">
    <property type="protein sequence ID" value="ADZ83380.1"/>
    <property type="molecule type" value="Genomic_DNA"/>
</dbReference>